<keyword evidence="1" id="KW-0732">Signal</keyword>
<evidence type="ECO:0000256" key="1">
    <source>
        <dbReference type="SAM" id="SignalP"/>
    </source>
</evidence>
<feature type="chain" id="PRO_5019017544" evidence="1">
    <location>
        <begin position="24"/>
        <end position="150"/>
    </location>
</feature>
<gene>
    <name evidence="2" type="ORF">BECKDK2373B_GA0170837_104232</name>
</gene>
<dbReference type="AlphaFoldDB" id="A0A450SJA8"/>
<feature type="signal peptide" evidence="1">
    <location>
        <begin position="1"/>
        <end position="23"/>
    </location>
</feature>
<organism evidence="2">
    <name type="scientific">Candidatus Kentrum sp. DK</name>
    <dbReference type="NCBI Taxonomy" id="2126562"/>
    <lineage>
        <taxon>Bacteria</taxon>
        <taxon>Pseudomonadati</taxon>
        <taxon>Pseudomonadota</taxon>
        <taxon>Gammaproteobacteria</taxon>
        <taxon>Candidatus Kentrum</taxon>
    </lineage>
</organism>
<accession>A0A450SJA8</accession>
<proteinExistence type="predicted"/>
<name>A0A450SJA8_9GAMM</name>
<protein>
    <submittedName>
        <fullName evidence="2">Uncharacterized protein</fullName>
    </submittedName>
</protein>
<reference evidence="2" key="1">
    <citation type="submission" date="2019-02" db="EMBL/GenBank/DDBJ databases">
        <authorList>
            <person name="Gruber-Vodicka R. H."/>
            <person name="Seah K. B. B."/>
        </authorList>
    </citation>
    <scope>NUCLEOTIDE SEQUENCE</scope>
    <source>
        <strain evidence="2">BECK_DK47</strain>
    </source>
</reference>
<dbReference type="EMBL" id="CAADEX010000042">
    <property type="protein sequence ID" value="VFJ53488.1"/>
    <property type="molecule type" value="Genomic_DNA"/>
</dbReference>
<evidence type="ECO:0000313" key="2">
    <source>
        <dbReference type="EMBL" id="VFJ53488.1"/>
    </source>
</evidence>
<sequence>MKNPLSKMTFFFMMAFIFGAAHGQDMVDITSPNNGDEVGATVIVKGTSDIGNQGNVWVLLHVKALSGQWWPQNKPYRDPATGNWEALVYFGGPQDIDSDFEIAVATFTGEAEKEILKYHEHGRKTKHYPPMSFPETTSDIKKIIVTKISH</sequence>